<keyword evidence="4" id="KW-0328">Glycosyltransferase</keyword>
<dbReference type="Pfam" id="PF00535">
    <property type="entry name" value="Glycos_transf_2"/>
    <property type="match status" value="1"/>
</dbReference>
<evidence type="ECO:0000313" key="5">
    <source>
        <dbReference type="Proteomes" id="UP001597191"/>
    </source>
</evidence>
<evidence type="ECO:0000259" key="3">
    <source>
        <dbReference type="Pfam" id="PF02709"/>
    </source>
</evidence>
<dbReference type="InterPro" id="IPR001173">
    <property type="entry name" value="Glyco_trans_2-like"/>
</dbReference>
<dbReference type="EMBL" id="JBHTOH010000025">
    <property type="protein sequence ID" value="MFD1410804.1"/>
    <property type="molecule type" value="Genomic_DNA"/>
</dbReference>
<keyword evidence="1 4" id="KW-0808">Transferase</keyword>
<feature type="domain" description="Glycosyltransferase 2-like" evidence="2">
    <location>
        <begin position="5"/>
        <end position="131"/>
    </location>
</feature>
<keyword evidence="5" id="KW-1185">Reference proteome</keyword>
<dbReference type="InterPro" id="IPR027791">
    <property type="entry name" value="Galactosyl_T_C"/>
</dbReference>
<evidence type="ECO:0000256" key="1">
    <source>
        <dbReference type="ARBA" id="ARBA00022679"/>
    </source>
</evidence>
<accession>A0ABW4BKS1</accession>
<dbReference type="InterPro" id="IPR050834">
    <property type="entry name" value="Glycosyltransf_2"/>
</dbReference>
<dbReference type="InterPro" id="IPR029044">
    <property type="entry name" value="Nucleotide-diphossugar_trans"/>
</dbReference>
<dbReference type="EC" id="2.4.-.-" evidence="4"/>
<dbReference type="Gene3D" id="3.90.550.10">
    <property type="entry name" value="Spore Coat Polysaccharide Biosynthesis Protein SpsA, Chain A"/>
    <property type="match status" value="1"/>
</dbReference>
<dbReference type="GO" id="GO:0016757">
    <property type="term" value="F:glycosyltransferase activity"/>
    <property type="evidence" value="ECO:0007669"/>
    <property type="project" value="UniProtKB-KW"/>
</dbReference>
<organism evidence="4 5">
    <name type="scientific">Lapidilactobacillus gannanensis</name>
    <dbReference type="NCBI Taxonomy" id="2486002"/>
    <lineage>
        <taxon>Bacteria</taxon>
        <taxon>Bacillati</taxon>
        <taxon>Bacillota</taxon>
        <taxon>Bacilli</taxon>
        <taxon>Lactobacillales</taxon>
        <taxon>Lactobacillaceae</taxon>
        <taxon>Lapidilactobacillus</taxon>
    </lineage>
</organism>
<name>A0ABW4BKS1_9LACO</name>
<dbReference type="Pfam" id="PF02709">
    <property type="entry name" value="Glyco_transf_7C"/>
    <property type="match status" value="1"/>
</dbReference>
<dbReference type="PANTHER" id="PTHR43685">
    <property type="entry name" value="GLYCOSYLTRANSFERASE"/>
    <property type="match status" value="1"/>
</dbReference>
<comment type="caution">
    <text evidence="4">The sequence shown here is derived from an EMBL/GenBank/DDBJ whole genome shotgun (WGS) entry which is preliminary data.</text>
</comment>
<evidence type="ECO:0000259" key="2">
    <source>
        <dbReference type="Pfam" id="PF00535"/>
    </source>
</evidence>
<dbReference type="RefSeq" id="WP_125647934.1">
    <property type="nucleotide sequence ID" value="NZ_JBHTOH010000025.1"/>
</dbReference>
<protein>
    <submittedName>
        <fullName evidence="4">Glycosyltransferase</fullName>
        <ecNumber evidence="4">2.4.-.-</ecNumber>
    </submittedName>
</protein>
<sequence length="288" mass="33022">MLELSVLISVYNRNKLLAETLTSLTQQTLAADQFEVVIGDDGSSSDTLAVVRQFENQLNLKYLYQPDVGFRAGTIRNLSAKIAQGKFLVILDAGILLSEDALQQHLHRQKETLQPTALLGNIYGFDRLNENRPVLDSLEIHGQHVNREIGKLQTLAIHDARQPIFERYGTDLTTWQAPWLIFWVGHSSMPRTAFLELGGFDESFNGWGYEDIDLGIRWFKAGYLIQFAAEIGSIHLPHEKFKEQLAVNERIHYSCQRKQKLLDKYQLAEIKNWLTMSTIEIDQHQKKK</sequence>
<dbReference type="PANTHER" id="PTHR43685:SF3">
    <property type="entry name" value="SLR2126 PROTEIN"/>
    <property type="match status" value="1"/>
</dbReference>
<feature type="domain" description="Galactosyltransferase C-terminal" evidence="3">
    <location>
        <begin position="175"/>
        <end position="232"/>
    </location>
</feature>
<dbReference type="Proteomes" id="UP001597191">
    <property type="component" value="Unassembled WGS sequence"/>
</dbReference>
<gene>
    <name evidence="4" type="ORF">ACFQ4R_04135</name>
</gene>
<evidence type="ECO:0000313" key="4">
    <source>
        <dbReference type="EMBL" id="MFD1410804.1"/>
    </source>
</evidence>
<dbReference type="SUPFAM" id="SSF53448">
    <property type="entry name" value="Nucleotide-diphospho-sugar transferases"/>
    <property type="match status" value="1"/>
</dbReference>
<proteinExistence type="predicted"/>
<reference evidence="5" key="1">
    <citation type="journal article" date="2019" name="Int. J. Syst. Evol. Microbiol.">
        <title>The Global Catalogue of Microorganisms (GCM) 10K type strain sequencing project: providing services to taxonomists for standard genome sequencing and annotation.</title>
        <authorList>
            <consortium name="The Broad Institute Genomics Platform"/>
            <consortium name="The Broad Institute Genome Sequencing Center for Infectious Disease"/>
            <person name="Wu L."/>
            <person name="Ma J."/>
        </authorList>
    </citation>
    <scope>NUCLEOTIDE SEQUENCE [LARGE SCALE GENOMIC DNA]</scope>
    <source>
        <strain evidence="5">CCM 8937</strain>
    </source>
</reference>